<dbReference type="AlphaFoldDB" id="A0A3N1D4H8"/>
<feature type="transmembrane region" description="Helical" evidence="7">
    <location>
        <begin position="141"/>
        <end position="162"/>
    </location>
</feature>
<dbReference type="Gene3D" id="1.10.3720.10">
    <property type="entry name" value="MetI-like"/>
    <property type="match status" value="1"/>
</dbReference>
<keyword evidence="11" id="KW-1185">Reference proteome</keyword>
<evidence type="ECO:0000256" key="2">
    <source>
        <dbReference type="ARBA" id="ARBA00022448"/>
    </source>
</evidence>
<evidence type="ECO:0000256" key="7">
    <source>
        <dbReference type="RuleBase" id="RU363032"/>
    </source>
</evidence>
<feature type="transmembrane region" description="Helical" evidence="7">
    <location>
        <begin position="174"/>
        <end position="197"/>
    </location>
</feature>
<protein>
    <submittedName>
        <fullName evidence="10">N-acetylglucosamine ABC transporter membrane protein /chitobiose ABC transporter membrane protein</fullName>
    </submittedName>
</protein>
<feature type="region of interest" description="Disordered" evidence="8">
    <location>
        <begin position="1"/>
        <end position="33"/>
    </location>
</feature>
<reference evidence="10 11" key="1">
    <citation type="submission" date="2018-11" db="EMBL/GenBank/DDBJ databases">
        <title>Sequencing the genomes of 1000 actinobacteria strains.</title>
        <authorList>
            <person name="Klenk H.-P."/>
        </authorList>
    </citation>
    <scope>NUCLEOTIDE SEQUENCE [LARGE SCALE GENOMIC DNA]</scope>
    <source>
        <strain evidence="10 11">DSM 44254</strain>
    </source>
</reference>
<evidence type="ECO:0000313" key="10">
    <source>
        <dbReference type="EMBL" id="ROO88400.1"/>
    </source>
</evidence>
<evidence type="ECO:0000256" key="8">
    <source>
        <dbReference type="SAM" id="MobiDB-lite"/>
    </source>
</evidence>
<evidence type="ECO:0000259" key="9">
    <source>
        <dbReference type="PROSITE" id="PS50928"/>
    </source>
</evidence>
<dbReference type="OrthoDB" id="61122at2"/>
<evidence type="ECO:0000256" key="4">
    <source>
        <dbReference type="ARBA" id="ARBA00022692"/>
    </source>
</evidence>
<dbReference type="PANTHER" id="PTHR43744:SF8">
    <property type="entry name" value="SN-GLYCEROL-3-PHOSPHATE TRANSPORT SYSTEM PERMEASE PROTEIN UGPE"/>
    <property type="match status" value="1"/>
</dbReference>
<comment type="subcellular location">
    <subcellularLocation>
        <location evidence="1 7">Cell membrane</location>
        <topology evidence="1 7">Multi-pass membrane protein</topology>
    </subcellularLocation>
</comment>
<name>A0A3N1D4H8_9ACTN</name>
<dbReference type="GO" id="GO:0005886">
    <property type="term" value="C:plasma membrane"/>
    <property type="evidence" value="ECO:0007669"/>
    <property type="project" value="UniProtKB-SubCell"/>
</dbReference>
<evidence type="ECO:0000256" key="5">
    <source>
        <dbReference type="ARBA" id="ARBA00022989"/>
    </source>
</evidence>
<dbReference type="CDD" id="cd06261">
    <property type="entry name" value="TM_PBP2"/>
    <property type="match status" value="1"/>
</dbReference>
<keyword evidence="3" id="KW-1003">Cell membrane</keyword>
<dbReference type="Pfam" id="PF00528">
    <property type="entry name" value="BPD_transp_1"/>
    <property type="match status" value="1"/>
</dbReference>
<dbReference type="PROSITE" id="PS50928">
    <property type="entry name" value="ABC_TM1"/>
    <property type="match status" value="1"/>
</dbReference>
<evidence type="ECO:0000256" key="6">
    <source>
        <dbReference type="ARBA" id="ARBA00023136"/>
    </source>
</evidence>
<comment type="similarity">
    <text evidence="7">Belongs to the binding-protein-dependent transport system permease family.</text>
</comment>
<dbReference type="Proteomes" id="UP000272400">
    <property type="component" value="Unassembled WGS sequence"/>
</dbReference>
<gene>
    <name evidence="10" type="ORF">EDD29_6069</name>
</gene>
<feature type="transmembrane region" description="Helical" evidence="7">
    <location>
        <begin position="50"/>
        <end position="71"/>
    </location>
</feature>
<evidence type="ECO:0000256" key="1">
    <source>
        <dbReference type="ARBA" id="ARBA00004651"/>
    </source>
</evidence>
<keyword evidence="2 7" id="KW-0813">Transport</keyword>
<accession>A0A3N1D4H8</accession>
<dbReference type="SUPFAM" id="SSF161098">
    <property type="entry name" value="MetI-like"/>
    <property type="match status" value="1"/>
</dbReference>
<feature type="transmembrane region" description="Helical" evidence="7">
    <location>
        <begin position="105"/>
        <end position="129"/>
    </location>
</feature>
<dbReference type="RefSeq" id="WP_123667647.1">
    <property type="nucleotide sequence ID" value="NZ_RJKE01000001.1"/>
</dbReference>
<feature type="transmembrane region" description="Helical" evidence="7">
    <location>
        <begin position="218"/>
        <end position="240"/>
    </location>
</feature>
<dbReference type="GO" id="GO:0055085">
    <property type="term" value="P:transmembrane transport"/>
    <property type="evidence" value="ECO:0007669"/>
    <property type="project" value="InterPro"/>
</dbReference>
<keyword evidence="5 7" id="KW-1133">Transmembrane helix</keyword>
<sequence>MKTNAETTSTDLPALPADAQPVRKGAASGPGGGKPAAKVASGVFSGLSHVALAVWALLVIVPIVWTFVAAFKTNAEIFGDAWTLPASWHFDAWGRAWSDANIGRYLLNSVFVVTISTFLTMLLGAMAAYVLARYEFRGSKLIYFMFVSGMMFPVFLALVPLFKVVQNLHVHNTYQGLILVYVAYSLPFTVFFLTAFFRTLPTSVAEAAFIDGAGHMRTFFQIMMPMARPGLVSITIFNVIGQWNQYLLPIIIVPADQDKWVLPQAIATISTSAGYRQDWPALMAALSMAIIPVIIVYIIFQRQIQAGLTAGAVK</sequence>
<dbReference type="EMBL" id="RJKE01000001">
    <property type="protein sequence ID" value="ROO88400.1"/>
    <property type="molecule type" value="Genomic_DNA"/>
</dbReference>
<comment type="caution">
    <text evidence="10">The sequence shown here is derived from an EMBL/GenBank/DDBJ whole genome shotgun (WGS) entry which is preliminary data.</text>
</comment>
<keyword evidence="6 7" id="KW-0472">Membrane</keyword>
<dbReference type="InterPro" id="IPR000515">
    <property type="entry name" value="MetI-like"/>
</dbReference>
<feature type="transmembrane region" description="Helical" evidence="7">
    <location>
        <begin position="279"/>
        <end position="300"/>
    </location>
</feature>
<dbReference type="InterPro" id="IPR035906">
    <property type="entry name" value="MetI-like_sf"/>
</dbReference>
<evidence type="ECO:0000313" key="11">
    <source>
        <dbReference type="Proteomes" id="UP000272400"/>
    </source>
</evidence>
<dbReference type="PANTHER" id="PTHR43744">
    <property type="entry name" value="ABC TRANSPORTER PERMEASE PROTEIN MG189-RELATED-RELATED"/>
    <property type="match status" value="1"/>
</dbReference>
<evidence type="ECO:0000256" key="3">
    <source>
        <dbReference type="ARBA" id="ARBA00022475"/>
    </source>
</evidence>
<proteinExistence type="inferred from homology"/>
<keyword evidence="4 7" id="KW-0812">Transmembrane</keyword>
<feature type="compositionally biased region" description="Polar residues" evidence="8">
    <location>
        <begin position="1"/>
        <end position="11"/>
    </location>
</feature>
<feature type="domain" description="ABC transmembrane type-1" evidence="9">
    <location>
        <begin position="106"/>
        <end position="300"/>
    </location>
</feature>
<organism evidence="10 11">
    <name type="scientific">Actinocorallia herbida</name>
    <dbReference type="NCBI Taxonomy" id="58109"/>
    <lineage>
        <taxon>Bacteria</taxon>
        <taxon>Bacillati</taxon>
        <taxon>Actinomycetota</taxon>
        <taxon>Actinomycetes</taxon>
        <taxon>Streptosporangiales</taxon>
        <taxon>Thermomonosporaceae</taxon>
        <taxon>Actinocorallia</taxon>
    </lineage>
</organism>